<reference evidence="1" key="1">
    <citation type="journal article" date="2019" name="bioRxiv">
        <title>The Genome of the Zebra Mussel, Dreissena polymorpha: A Resource for Invasive Species Research.</title>
        <authorList>
            <person name="McCartney M.A."/>
            <person name="Auch B."/>
            <person name="Kono T."/>
            <person name="Mallez S."/>
            <person name="Zhang Y."/>
            <person name="Obille A."/>
            <person name="Becker A."/>
            <person name="Abrahante J.E."/>
            <person name="Garbe J."/>
            <person name="Badalamenti J.P."/>
            <person name="Herman A."/>
            <person name="Mangelson H."/>
            <person name="Liachko I."/>
            <person name="Sullivan S."/>
            <person name="Sone E.D."/>
            <person name="Koren S."/>
            <person name="Silverstein K.A.T."/>
            <person name="Beckman K.B."/>
            <person name="Gohl D.M."/>
        </authorList>
    </citation>
    <scope>NUCLEOTIDE SEQUENCE</scope>
    <source>
        <strain evidence="1">Duluth1</strain>
        <tissue evidence="1">Whole animal</tissue>
    </source>
</reference>
<protein>
    <submittedName>
        <fullName evidence="1">Uncharacterized protein</fullName>
    </submittedName>
</protein>
<comment type="caution">
    <text evidence="1">The sequence shown here is derived from an EMBL/GenBank/DDBJ whole genome shotgun (WGS) entry which is preliminary data.</text>
</comment>
<proteinExistence type="predicted"/>
<evidence type="ECO:0000313" key="2">
    <source>
        <dbReference type="Proteomes" id="UP000828390"/>
    </source>
</evidence>
<keyword evidence="2" id="KW-1185">Reference proteome</keyword>
<organism evidence="1 2">
    <name type="scientific">Dreissena polymorpha</name>
    <name type="common">Zebra mussel</name>
    <name type="synonym">Mytilus polymorpha</name>
    <dbReference type="NCBI Taxonomy" id="45954"/>
    <lineage>
        <taxon>Eukaryota</taxon>
        <taxon>Metazoa</taxon>
        <taxon>Spiralia</taxon>
        <taxon>Lophotrochozoa</taxon>
        <taxon>Mollusca</taxon>
        <taxon>Bivalvia</taxon>
        <taxon>Autobranchia</taxon>
        <taxon>Heteroconchia</taxon>
        <taxon>Euheterodonta</taxon>
        <taxon>Imparidentia</taxon>
        <taxon>Neoheterodontei</taxon>
        <taxon>Myida</taxon>
        <taxon>Dreissenoidea</taxon>
        <taxon>Dreissenidae</taxon>
        <taxon>Dreissena</taxon>
    </lineage>
</organism>
<dbReference type="Proteomes" id="UP000828390">
    <property type="component" value="Unassembled WGS sequence"/>
</dbReference>
<dbReference type="AlphaFoldDB" id="A0A9D4CPY1"/>
<name>A0A9D4CPY1_DREPO</name>
<accession>A0A9D4CPY1</accession>
<gene>
    <name evidence="1" type="ORF">DPMN_055406</name>
</gene>
<evidence type="ECO:0000313" key="1">
    <source>
        <dbReference type="EMBL" id="KAH3729435.1"/>
    </source>
</evidence>
<reference evidence="1" key="2">
    <citation type="submission" date="2020-11" db="EMBL/GenBank/DDBJ databases">
        <authorList>
            <person name="McCartney M.A."/>
            <person name="Auch B."/>
            <person name="Kono T."/>
            <person name="Mallez S."/>
            <person name="Becker A."/>
            <person name="Gohl D.M."/>
            <person name="Silverstein K.A.T."/>
            <person name="Koren S."/>
            <person name="Bechman K.B."/>
            <person name="Herman A."/>
            <person name="Abrahante J.E."/>
            <person name="Garbe J."/>
        </authorList>
    </citation>
    <scope>NUCLEOTIDE SEQUENCE</scope>
    <source>
        <strain evidence="1">Duluth1</strain>
        <tissue evidence="1">Whole animal</tissue>
    </source>
</reference>
<sequence length="51" mass="5920">MNPFTCFDPPVYQSRFLQLFGTRLCAYSNSALMSGKLVFANPYSFRWDYPA</sequence>
<dbReference type="EMBL" id="JAIWYP010000012">
    <property type="protein sequence ID" value="KAH3729435.1"/>
    <property type="molecule type" value="Genomic_DNA"/>
</dbReference>